<dbReference type="InterPro" id="IPR036514">
    <property type="entry name" value="SGNH_hydro_sf"/>
</dbReference>
<dbReference type="AlphaFoldDB" id="A0AAN9Y0A8"/>
<dbReference type="EMBL" id="JBBCAQ010000036">
    <property type="protein sequence ID" value="KAK7576000.1"/>
    <property type="molecule type" value="Genomic_DNA"/>
</dbReference>
<sequence>MYKKRLCKSSLDGVKDGRKVKKFRFVEDIATAKNVSQEMPFCRGSCDCTKCENLTDEHQPQFFNYMLVGDMLAVMILNSKSLINQTKSSRPILYQNYCNSTWSVGDVLNELKSKKNCYPIAKTCILSVGYNDYCNNSLSALMLVDGIEKIIQKLRKRGCQDLILTNIPPAAAKSENVDHWEYLQTVNSEILRLSEKYDFIGHCNIFKLFSTPKNYFSPNKEYVTFREINYKIDILLYNDQKRDMISFNDLGKTVLGKHMEKTVQNRIEFLRRRKIDDVICTVEISDSGDEEVVSVEKREPSPDIIDLAVDEEDDKKTVSHIFGCTCPTCEKEDQQLMKELLSIIE</sequence>
<dbReference type="Gene3D" id="3.40.50.1110">
    <property type="entry name" value="SGNH hydrolase"/>
    <property type="match status" value="1"/>
</dbReference>
<evidence type="ECO:0000313" key="2">
    <source>
        <dbReference type="Proteomes" id="UP001367676"/>
    </source>
</evidence>
<gene>
    <name evidence="1" type="ORF">V9T40_012286</name>
</gene>
<reference evidence="1 2" key="1">
    <citation type="submission" date="2024-03" db="EMBL/GenBank/DDBJ databases">
        <title>Adaptation during the transition from Ophiocordyceps entomopathogen to insect associate is accompanied by gene loss and intensified selection.</title>
        <authorList>
            <person name="Ward C.M."/>
            <person name="Onetto C.A."/>
            <person name="Borneman A.R."/>
        </authorList>
    </citation>
    <scope>NUCLEOTIDE SEQUENCE [LARGE SCALE GENOMIC DNA]</scope>
    <source>
        <strain evidence="1">AWRI1</strain>
        <tissue evidence="1">Single Adult Female</tissue>
    </source>
</reference>
<protein>
    <submittedName>
        <fullName evidence="1">Uncharacterized protein</fullName>
    </submittedName>
</protein>
<keyword evidence="2" id="KW-1185">Reference proteome</keyword>
<dbReference type="Proteomes" id="UP001367676">
    <property type="component" value="Unassembled WGS sequence"/>
</dbReference>
<dbReference type="SUPFAM" id="SSF52266">
    <property type="entry name" value="SGNH hydrolase"/>
    <property type="match status" value="1"/>
</dbReference>
<comment type="caution">
    <text evidence="1">The sequence shown here is derived from an EMBL/GenBank/DDBJ whole genome shotgun (WGS) entry which is preliminary data.</text>
</comment>
<name>A0AAN9Y0A8_9HEMI</name>
<accession>A0AAN9Y0A8</accession>
<organism evidence="1 2">
    <name type="scientific">Parthenolecanium corni</name>
    <dbReference type="NCBI Taxonomy" id="536013"/>
    <lineage>
        <taxon>Eukaryota</taxon>
        <taxon>Metazoa</taxon>
        <taxon>Ecdysozoa</taxon>
        <taxon>Arthropoda</taxon>
        <taxon>Hexapoda</taxon>
        <taxon>Insecta</taxon>
        <taxon>Pterygota</taxon>
        <taxon>Neoptera</taxon>
        <taxon>Paraneoptera</taxon>
        <taxon>Hemiptera</taxon>
        <taxon>Sternorrhyncha</taxon>
        <taxon>Coccoidea</taxon>
        <taxon>Coccidae</taxon>
        <taxon>Parthenolecanium</taxon>
    </lineage>
</organism>
<proteinExistence type="predicted"/>
<evidence type="ECO:0000313" key="1">
    <source>
        <dbReference type="EMBL" id="KAK7576000.1"/>
    </source>
</evidence>